<comment type="catalytic activity">
    <reaction evidence="7">
        <text>tRNA(Asn) + L-asparagine + ATP = L-asparaginyl-tRNA(Asn) + AMP + diphosphate + H(+)</text>
        <dbReference type="Rhea" id="RHEA:11180"/>
        <dbReference type="Rhea" id="RHEA-COMP:9659"/>
        <dbReference type="Rhea" id="RHEA-COMP:9674"/>
        <dbReference type="ChEBI" id="CHEBI:15378"/>
        <dbReference type="ChEBI" id="CHEBI:30616"/>
        <dbReference type="ChEBI" id="CHEBI:33019"/>
        <dbReference type="ChEBI" id="CHEBI:58048"/>
        <dbReference type="ChEBI" id="CHEBI:78442"/>
        <dbReference type="ChEBI" id="CHEBI:78515"/>
        <dbReference type="ChEBI" id="CHEBI:456215"/>
        <dbReference type="EC" id="6.1.1.22"/>
    </reaction>
</comment>
<evidence type="ECO:0000256" key="6">
    <source>
        <dbReference type="ARBA" id="ARBA00023146"/>
    </source>
</evidence>
<dbReference type="InterPro" id="IPR004364">
    <property type="entry name" value="Aa-tRNA-synt_II"/>
</dbReference>
<dbReference type="InterPro" id="IPR012340">
    <property type="entry name" value="NA-bd_OB-fold"/>
</dbReference>
<keyword evidence="6 7" id="KW-0030">Aminoacyl-tRNA synthetase</keyword>
<accession>A0ABU5UBJ3</accession>
<dbReference type="CDD" id="cd04318">
    <property type="entry name" value="EcAsnRS_like_N"/>
    <property type="match status" value="1"/>
</dbReference>
<dbReference type="Pfam" id="PF00152">
    <property type="entry name" value="tRNA-synt_2"/>
    <property type="match status" value="1"/>
</dbReference>
<dbReference type="PANTHER" id="PTHR22594">
    <property type="entry name" value="ASPARTYL/LYSYL-TRNA SYNTHETASE"/>
    <property type="match status" value="1"/>
</dbReference>
<dbReference type="InterPro" id="IPR045864">
    <property type="entry name" value="aa-tRNA-synth_II/BPL/LPL"/>
</dbReference>
<evidence type="ECO:0000313" key="9">
    <source>
        <dbReference type="EMBL" id="MEA5580895.1"/>
    </source>
</evidence>
<dbReference type="SUPFAM" id="SSF50249">
    <property type="entry name" value="Nucleic acid-binding proteins"/>
    <property type="match status" value="1"/>
</dbReference>
<dbReference type="InterPro" id="IPR004365">
    <property type="entry name" value="NA-bd_OB_tRNA"/>
</dbReference>
<keyword evidence="7" id="KW-0963">Cytoplasm</keyword>
<keyword evidence="3 7" id="KW-0547">Nucleotide-binding</keyword>
<proteinExistence type="inferred from homology"/>
<comment type="subunit">
    <text evidence="7">Homodimer.</text>
</comment>
<dbReference type="InterPro" id="IPR006195">
    <property type="entry name" value="aa-tRNA-synth_II"/>
</dbReference>
<dbReference type="InterPro" id="IPR002312">
    <property type="entry name" value="Asp/Asn-tRNA-synth_IIb"/>
</dbReference>
<dbReference type="PRINTS" id="PR01042">
    <property type="entry name" value="TRNASYNTHASP"/>
</dbReference>
<dbReference type="Proteomes" id="UP001302120">
    <property type="component" value="Unassembled WGS sequence"/>
</dbReference>
<feature type="domain" description="Aminoacyl-transfer RNA synthetases class-II family profile" evidence="8">
    <location>
        <begin position="135"/>
        <end position="453"/>
    </location>
</feature>
<dbReference type="GO" id="GO:0004816">
    <property type="term" value="F:asparagine-tRNA ligase activity"/>
    <property type="evidence" value="ECO:0007669"/>
    <property type="project" value="UniProtKB-EC"/>
</dbReference>
<comment type="caution">
    <text evidence="9">The sequence shown here is derived from an EMBL/GenBank/DDBJ whole genome shotgun (WGS) entry which is preliminary data.</text>
</comment>
<dbReference type="NCBIfam" id="NF003037">
    <property type="entry name" value="PRK03932.1"/>
    <property type="match status" value="1"/>
</dbReference>
<dbReference type="SUPFAM" id="SSF55681">
    <property type="entry name" value="Class II aaRS and biotin synthetases"/>
    <property type="match status" value="1"/>
</dbReference>
<keyword evidence="2 7" id="KW-0436">Ligase</keyword>
<name>A0ABU5UBJ3_9CYAN</name>
<keyword evidence="5 7" id="KW-0648">Protein biosynthesis</keyword>
<evidence type="ECO:0000256" key="5">
    <source>
        <dbReference type="ARBA" id="ARBA00022917"/>
    </source>
</evidence>
<sequence length="463" mass="52585">MLNRRIAEVLRSGQPEDSLIVKGWVRTKRELKGFAFIEVNDGSSLANLQAVINQDLPDYEAIIKQLNTGASVEVSGVLVASQGKGQRIELQAAAVKVYGEADPETYPLQKKRHSFEFLRTIGHLRSRTNSFGAVFRVRNACSAAIHEFFQQRGFLWVHTPVITANDCEGAGELFSVTSLDLKNIPRTDNQAIDYTQDFFGKPTYLTVSGQLQAEVMAMAFSNVYTFGPTFRAENSNTSRHLAEFWMVEPEIAFCDLDGNMDLAEAFLKHIFQYVLEKCPEDMEFFNQRIDNTVLATADNIINNQFERLTYTEAVKLLETAKVKFEYPVSWGLDLQSEHERYLAEQLFKKPVIVTDYPAEIKAFYMRLNDDEKTVRAMDILAPKIGEIIGGSQREERLEVLEKRILAQGMQPEDLSWYLDLRRYGSVPHAGFGLGFERLVQFITGMANIRDVIPFPRTPQSAEF</sequence>
<dbReference type="PROSITE" id="PS50862">
    <property type="entry name" value="AA_TRNA_LIGASE_II"/>
    <property type="match status" value="1"/>
</dbReference>
<evidence type="ECO:0000259" key="8">
    <source>
        <dbReference type="PROSITE" id="PS50862"/>
    </source>
</evidence>
<protein>
    <recommendedName>
        <fullName evidence="7">Asparagine--tRNA ligase</fullName>
        <ecNumber evidence="7">6.1.1.22</ecNumber>
    </recommendedName>
    <alternativeName>
        <fullName evidence="7">Asparaginyl-tRNA synthetase</fullName>
        <shortName evidence="7">AsnRS</shortName>
    </alternativeName>
</protein>
<dbReference type="Pfam" id="PF01336">
    <property type="entry name" value="tRNA_anti-codon"/>
    <property type="match status" value="1"/>
</dbReference>
<dbReference type="RefSeq" id="WP_323195238.1">
    <property type="nucleotide sequence ID" value="NZ_JAYGHG010000006.1"/>
</dbReference>
<dbReference type="EMBL" id="JAYGHG010000006">
    <property type="protein sequence ID" value="MEA5580895.1"/>
    <property type="molecule type" value="Genomic_DNA"/>
</dbReference>
<comment type="similarity">
    <text evidence="1 7">Belongs to the class-II aminoacyl-tRNA synthetase family.</text>
</comment>
<evidence type="ECO:0000313" key="10">
    <source>
        <dbReference type="Proteomes" id="UP001302120"/>
    </source>
</evidence>
<reference evidence="9 10" key="1">
    <citation type="submission" date="2023-12" db="EMBL/GenBank/DDBJ databases">
        <title>Baltic Sea Cyanobacteria.</title>
        <authorList>
            <person name="Delbaje E."/>
            <person name="Fewer D.P."/>
            <person name="Shishido T.K."/>
        </authorList>
    </citation>
    <scope>NUCLEOTIDE SEQUENCE [LARGE SCALE GENOMIC DNA]</scope>
    <source>
        <strain evidence="9 10">UHCC-0300</strain>
    </source>
</reference>
<dbReference type="EC" id="6.1.1.22" evidence="7"/>
<dbReference type="PANTHER" id="PTHR22594:SF34">
    <property type="entry name" value="ASPARAGINE--TRNA LIGASE, MITOCHONDRIAL-RELATED"/>
    <property type="match status" value="1"/>
</dbReference>
<comment type="subcellular location">
    <subcellularLocation>
        <location evidence="7">Cytoplasm</location>
    </subcellularLocation>
</comment>
<dbReference type="NCBIfam" id="TIGR00457">
    <property type="entry name" value="asnS"/>
    <property type="match status" value="1"/>
</dbReference>
<evidence type="ECO:0000256" key="2">
    <source>
        <dbReference type="ARBA" id="ARBA00022598"/>
    </source>
</evidence>
<dbReference type="HAMAP" id="MF_00534">
    <property type="entry name" value="Asn_tRNA_synth"/>
    <property type="match status" value="1"/>
</dbReference>
<gene>
    <name evidence="7 9" type="primary">asnS</name>
    <name evidence="9" type="ORF">VB620_06025</name>
</gene>
<organism evidence="9 10">
    <name type="scientific">Nodularia harveyana UHCC-0300</name>
    <dbReference type="NCBI Taxonomy" id="2974287"/>
    <lineage>
        <taxon>Bacteria</taxon>
        <taxon>Bacillati</taxon>
        <taxon>Cyanobacteriota</taxon>
        <taxon>Cyanophyceae</taxon>
        <taxon>Nostocales</taxon>
        <taxon>Nodulariaceae</taxon>
        <taxon>Nodularia</taxon>
    </lineage>
</organism>
<dbReference type="Gene3D" id="2.40.50.140">
    <property type="entry name" value="Nucleic acid-binding proteins"/>
    <property type="match status" value="1"/>
</dbReference>
<dbReference type="CDD" id="cd00776">
    <property type="entry name" value="AsxRS_core"/>
    <property type="match status" value="1"/>
</dbReference>
<dbReference type="Gene3D" id="3.30.930.10">
    <property type="entry name" value="Bira Bifunctional Protein, Domain 2"/>
    <property type="match status" value="1"/>
</dbReference>
<evidence type="ECO:0000256" key="1">
    <source>
        <dbReference type="ARBA" id="ARBA00008226"/>
    </source>
</evidence>
<evidence type="ECO:0000256" key="3">
    <source>
        <dbReference type="ARBA" id="ARBA00022741"/>
    </source>
</evidence>
<keyword evidence="10" id="KW-1185">Reference proteome</keyword>
<dbReference type="InterPro" id="IPR004522">
    <property type="entry name" value="Asn-tRNA-ligase"/>
</dbReference>
<evidence type="ECO:0000256" key="7">
    <source>
        <dbReference type="HAMAP-Rule" id="MF_00534"/>
    </source>
</evidence>
<keyword evidence="4 7" id="KW-0067">ATP-binding</keyword>
<evidence type="ECO:0000256" key="4">
    <source>
        <dbReference type="ARBA" id="ARBA00022840"/>
    </source>
</evidence>